<evidence type="ECO:0000256" key="3">
    <source>
        <dbReference type="ARBA" id="ARBA00023002"/>
    </source>
</evidence>
<keyword evidence="3" id="KW-0560">Oxidoreductase</keyword>
<gene>
    <name evidence="7" type="ORF">S06H3_42573</name>
</gene>
<evidence type="ECO:0000256" key="5">
    <source>
        <dbReference type="ARBA" id="ARBA00023014"/>
    </source>
</evidence>
<comment type="caution">
    <text evidence="7">The sequence shown here is derived from an EMBL/GenBank/DDBJ whole genome shotgun (WGS) entry which is preliminary data.</text>
</comment>
<dbReference type="InterPro" id="IPR004017">
    <property type="entry name" value="Cys_rich_dom"/>
</dbReference>
<dbReference type="GO" id="GO:0005886">
    <property type="term" value="C:plasma membrane"/>
    <property type="evidence" value="ECO:0007669"/>
    <property type="project" value="TreeGrafter"/>
</dbReference>
<dbReference type="InterPro" id="IPR017896">
    <property type="entry name" value="4Fe4S_Fe-S-bd"/>
</dbReference>
<evidence type="ECO:0000256" key="2">
    <source>
        <dbReference type="ARBA" id="ARBA00022723"/>
    </source>
</evidence>
<evidence type="ECO:0000256" key="4">
    <source>
        <dbReference type="ARBA" id="ARBA00023004"/>
    </source>
</evidence>
<organism evidence="7">
    <name type="scientific">marine sediment metagenome</name>
    <dbReference type="NCBI Taxonomy" id="412755"/>
    <lineage>
        <taxon>unclassified sequences</taxon>
        <taxon>metagenomes</taxon>
        <taxon>ecological metagenomes</taxon>
    </lineage>
</organism>
<keyword evidence="4" id="KW-0408">Iron</keyword>
<dbReference type="Pfam" id="PF13187">
    <property type="entry name" value="Fer4_9"/>
    <property type="match status" value="1"/>
</dbReference>
<accession>X1PBE2</accession>
<dbReference type="Gene3D" id="1.10.1060.10">
    <property type="entry name" value="Alpha-helical ferredoxin"/>
    <property type="match status" value="1"/>
</dbReference>
<evidence type="ECO:0000259" key="6">
    <source>
        <dbReference type="PROSITE" id="PS51379"/>
    </source>
</evidence>
<dbReference type="PANTHER" id="PTHR43255:SF1">
    <property type="entry name" value="IRON-SULFUR-BINDING OXIDOREDUCTASE FADF-RELATED"/>
    <property type="match status" value="1"/>
</dbReference>
<feature type="non-terminal residue" evidence="7">
    <location>
        <position position="263"/>
    </location>
</feature>
<dbReference type="InterPro" id="IPR051460">
    <property type="entry name" value="HdrC_iron-sulfur_subunit"/>
</dbReference>
<dbReference type="PANTHER" id="PTHR43255">
    <property type="entry name" value="IRON-SULFUR-BINDING OXIDOREDUCTASE FADF-RELATED-RELATED"/>
    <property type="match status" value="1"/>
</dbReference>
<dbReference type="PROSITE" id="PS00198">
    <property type="entry name" value="4FE4S_FER_1"/>
    <property type="match status" value="1"/>
</dbReference>
<dbReference type="SUPFAM" id="SSF46548">
    <property type="entry name" value="alpha-helical ferredoxin"/>
    <property type="match status" value="1"/>
</dbReference>
<keyword evidence="5" id="KW-0411">Iron-sulfur</keyword>
<protein>
    <recommendedName>
        <fullName evidence="6">4Fe-4S ferredoxin-type domain-containing protein</fullName>
    </recommendedName>
</protein>
<dbReference type="PROSITE" id="PS51379">
    <property type="entry name" value="4FE4S_FER_2"/>
    <property type="match status" value="1"/>
</dbReference>
<evidence type="ECO:0000256" key="1">
    <source>
        <dbReference type="ARBA" id="ARBA00022485"/>
    </source>
</evidence>
<keyword evidence="1" id="KW-0004">4Fe-4S</keyword>
<proteinExistence type="predicted"/>
<keyword evidence="2" id="KW-0479">Metal-binding</keyword>
<name>X1PBE2_9ZZZZ</name>
<dbReference type="InterPro" id="IPR009051">
    <property type="entry name" value="Helical_ferredxn"/>
</dbReference>
<dbReference type="AlphaFoldDB" id="X1PBE2"/>
<dbReference type="GO" id="GO:0051539">
    <property type="term" value="F:4 iron, 4 sulfur cluster binding"/>
    <property type="evidence" value="ECO:0007669"/>
    <property type="project" value="UniProtKB-KW"/>
</dbReference>
<sequence length="263" mass="28926">MEILSPYKEATEVIAEAGGDPLKLCYQCGLCTGVCPWNLVRNFIVRRIIHETQIGATDFGGEEAWLCATCRACVQRCPRGVEIIDIMRATRRAVVSLGIGVVPDALRISAKNIAGAGNPLGEAPEKRGDWTKDIKVKKFTPSTEILYFPCCIPAYDPDVKRVAQATATILNKIGIDFGILGSEEKCCGEAIRKAGYEDTFLSMAQSNIDLFNNNSVKTVLVSSPHCYHTFKNEYPELGGRFEVVHITQYLASLIEEGKLNFSK</sequence>
<dbReference type="GO" id="GO:0016491">
    <property type="term" value="F:oxidoreductase activity"/>
    <property type="evidence" value="ECO:0007669"/>
    <property type="project" value="UniProtKB-KW"/>
</dbReference>
<dbReference type="EMBL" id="BARV01026337">
    <property type="protein sequence ID" value="GAI39776.1"/>
    <property type="molecule type" value="Genomic_DNA"/>
</dbReference>
<dbReference type="InterPro" id="IPR017900">
    <property type="entry name" value="4Fe4S_Fe_S_CS"/>
</dbReference>
<dbReference type="Pfam" id="PF02754">
    <property type="entry name" value="CCG"/>
    <property type="match status" value="1"/>
</dbReference>
<feature type="domain" description="4Fe-4S ferredoxin-type" evidence="6">
    <location>
        <begin position="15"/>
        <end position="46"/>
    </location>
</feature>
<dbReference type="GO" id="GO:0046872">
    <property type="term" value="F:metal ion binding"/>
    <property type="evidence" value="ECO:0007669"/>
    <property type="project" value="UniProtKB-KW"/>
</dbReference>
<reference evidence="7" key="1">
    <citation type="journal article" date="2014" name="Front. Microbiol.">
        <title>High frequency of phylogenetically diverse reductive dehalogenase-homologous genes in deep subseafloor sedimentary metagenomes.</title>
        <authorList>
            <person name="Kawai M."/>
            <person name="Futagami T."/>
            <person name="Toyoda A."/>
            <person name="Takaki Y."/>
            <person name="Nishi S."/>
            <person name="Hori S."/>
            <person name="Arai W."/>
            <person name="Tsubouchi T."/>
            <person name="Morono Y."/>
            <person name="Uchiyama I."/>
            <person name="Ito T."/>
            <person name="Fujiyama A."/>
            <person name="Inagaki F."/>
            <person name="Takami H."/>
        </authorList>
    </citation>
    <scope>NUCLEOTIDE SEQUENCE</scope>
    <source>
        <strain evidence="7">Expedition CK06-06</strain>
    </source>
</reference>
<evidence type="ECO:0000313" key="7">
    <source>
        <dbReference type="EMBL" id="GAI39776.1"/>
    </source>
</evidence>